<dbReference type="Gene3D" id="2.60.450.10">
    <property type="entry name" value="Lipopolysaccharide (LPS) transport protein A like domain"/>
    <property type="match status" value="1"/>
</dbReference>
<name>A0ABQ2RVV3_9DEIO</name>
<evidence type="ECO:0000313" key="4">
    <source>
        <dbReference type="EMBL" id="GGR72133.1"/>
    </source>
</evidence>
<feature type="region of interest" description="Disordered" evidence="1">
    <location>
        <begin position="341"/>
        <end position="408"/>
    </location>
</feature>
<keyword evidence="5" id="KW-1185">Reference proteome</keyword>
<dbReference type="Pfam" id="PF03968">
    <property type="entry name" value="LptD_N"/>
    <property type="match status" value="1"/>
</dbReference>
<evidence type="ECO:0000313" key="5">
    <source>
        <dbReference type="Proteomes" id="UP000634308"/>
    </source>
</evidence>
<dbReference type="EMBL" id="BMQM01000038">
    <property type="protein sequence ID" value="GGR72133.1"/>
    <property type="molecule type" value="Genomic_DNA"/>
</dbReference>
<dbReference type="RefSeq" id="WP_189066476.1">
    <property type="nucleotide sequence ID" value="NZ_BMQM01000038.1"/>
</dbReference>
<reference evidence="5" key="1">
    <citation type="journal article" date="2019" name="Int. J. Syst. Evol. Microbiol.">
        <title>The Global Catalogue of Microorganisms (GCM) 10K type strain sequencing project: providing services to taxonomists for standard genome sequencing and annotation.</title>
        <authorList>
            <consortium name="The Broad Institute Genomics Platform"/>
            <consortium name="The Broad Institute Genome Sequencing Center for Infectious Disease"/>
            <person name="Wu L."/>
            <person name="Ma J."/>
        </authorList>
    </citation>
    <scope>NUCLEOTIDE SEQUENCE [LARGE SCALE GENOMIC DNA]</scope>
    <source>
        <strain evidence="5">JCM 31404</strain>
    </source>
</reference>
<proteinExistence type="predicted"/>
<protein>
    <recommendedName>
        <fullName evidence="3">Organic solvent tolerance-like N-terminal domain-containing protein</fullName>
    </recommendedName>
</protein>
<evidence type="ECO:0000256" key="2">
    <source>
        <dbReference type="SAM" id="SignalP"/>
    </source>
</evidence>
<evidence type="ECO:0000259" key="3">
    <source>
        <dbReference type="Pfam" id="PF03968"/>
    </source>
</evidence>
<feature type="chain" id="PRO_5045866018" description="Organic solvent tolerance-like N-terminal domain-containing protein" evidence="2">
    <location>
        <begin position="20"/>
        <end position="408"/>
    </location>
</feature>
<accession>A0ABQ2RVV3</accession>
<feature type="compositionally biased region" description="Low complexity" evidence="1">
    <location>
        <begin position="348"/>
        <end position="374"/>
    </location>
</feature>
<feature type="compositionally biased region" description="Low complexity" evidence="1">
    <location>
        <begin position="39"/>
        <end position="75"/>
    </location>
</feature>
<evidence type="ECO:0000256" key="1">
    <source>
        <dbReference type="SAM" id="MobiDB-lite"/>
    </source>
</evidence>
<dbReference type="InterPro" id="IPR005653">
    <property type="entry name" value="OstA-like_N"/>
</dbReference>
<comment type="caution">
    <text evidence="4">The sequence shown here is derived from an EMBL/GenBank/DDBJ whole genome shotgun (WGS) entry which is preliminary data.</text>
</comment>
<feature type="compositionally biased region" description="Polar residues" evidence="1">
    <location>
        <begin position="27"/>
        <end position="37"/>
    </location>
</feature>
<feature type="region of interest" description="Disordered" evidence="1">
    <location>
        <begin position="155"/>
        <end position="189"/>
    </location>
</feature>
<feature type="domain" description="Organic solvent tolerance-like N-terminal" evidence="3">
    <location>
        <begin position="211"/>
        <end position="295"/>
    </location>
</feature>
<feature type="compositionally biased region" description="Basic and acidic residues" evidence="1">
    <location>
        <begin position="159"/>
        <end position="168"/>
    </location>
</feature>
<feature type="region of interest" description="Disordered" evidence="1">
    <location>
        <begin position="23"/>
        <end position="87"/>
    </location>
</feature>
<keyword evidence="2" id="KW-0732">Signal</keyword>
<feature type="compositionally biased region" description="Pro residues" evidence="1">
    <location>
        <begin position="375"/>
        <end position="408"/>
    </location>
</feature>
<organism evidence="4 5">
    <name type="scientific">Deinococcus seoulensis</name>
    <dbReference type="NCBI Taxonomy" id="1837379"/>
    <lineage>
        <taxon>Bacteria</taxon>
        <taxon>Thermotogati</taxon>
        <taxon>Deinococcota</taxon>
        <taxon>Deinococci</taxon>
        <taxon>Deinococcales</taxon>
        <taxon>Deinococcaceae</taxon>
        <taxon>Deinococcus</taxon>
    </lineage>
</organism>
<sequence length="408" mass="41691">MPRTRLTVTALLTALLAAASVVPGGRAQQTEPSQAEPSQAAPTQGTPAETTPAGAAPQPSLTPDAVPDAAPDAGAEQSSLTLVRRSEKDGKDRRIVIVKTGTDDTTGIFALCQPLPDDPEGAPTLAVFSETGAGGVQITIDKNVIRVPLAVVTQNAPKDGQDGSDGRVEASAGTGRFLEPGDLEPGKVPPDTTDRLARCEVQATPEPAPDTVLVTQGRTELRGQKLLYDSADGVARIDGPIKFTRRSDTDPLTGQSDRIEVSVDDEKTTLVGNVVFNSAGGRVSRAARVEYDDTRNVARLYGTAEQPAESVQGGDTLRAGVIVYDLDRNEVYAMKAEGGTITGEFTDTDTPGAAAPGSATPSSAPAAPAGGQPATPGPTDPLPPVNPAPVNPAPVSPAPVSPGSPGTP</sequence>
<gene>
    <name evidence="4" type="ORF">GCM10008959_37160</name>
</gene>
<feature type="signal peptide" evidence="2">
    <location>
        <begin position="1"/>
        <end position="19"/>
    </location>
</feature>
<dbReference type="Proteomes" id="UP000634308">
    <property type="component" value="Unassembled WGS sequence"/>
</dbReference>